<evidence type="ECO:0000313" key="6">
    <source>
        <dbReference type="Proteomes" id="UP000651837"/>
    </source>
</evidence>
<evidence type="ECO:0000313" key="5">
    <source>
        <dbReference type="Proteomes" id="UP000245667"/>
    </source>
</evidence>
<dbReference type="OrthoDB" id="9768004at2"/>
<comment type="caution">
    <text evidence="4">The sequence shown here is derived from an EMBL/GenBank/DDBJ whole genome shotgun (WGS) entry which is preliminary data.</text>
</comment>
<dbReference type="EMBL" id="JACWLN010000001">
    <property type="protein sequence ID" value="MBD1259032.1"/>
    <property type="molecule type" value="Genomic_DNA"/>
</dbReference>
<evidence type="ECO:0000259" key="2">
    <source>
        <dbReference type="Pfam" id="PF18582"/>
    </source>
</evidence>
<dbReference type="InterPro" id="IPR040698">
    <property type="entry name" value="HZS_alpha_mid"/>
</dbReference>
<gene>
    <name evidence="3" type="ORF">HZY62_00405</name>
    <name evidence="4" type="ORF">LX92_00950</name>
</gene>
<dbReference type="RefSeq" id="WP_109649145.1">
    <property type="nucleotide sequence ID" value="NZ_JACWLN010000001.1"/>
</dbReference>
<feature type="domain" description="Hydrazine synthase alpha subunit middle" evidence="2">
    <location>
        <begin position="380"/>
        <end position="442"/>
    </location>
</feature>
<evidence type="ECO:0000256" key="1">
    <source>
        <dbReference type="SAM" id="MobiDB-lite"/>
    </source>
</evidence>
<keyword evidence="6" id="KW-1185">Reference proteome</keyword>
<name>A0A316E3F5_9FLAO</name>
<reference evidence="4 5" key="1">
    <citation type="submission" date="2018-05" db="EMBL/GenBank/DDBJ databases">
        <title>Genomic Encyclopedia of Archaeal and Bacterial Type Strains, Phase II (KMG-II): from individual species to whole genera.</title>
        <authorList>
            <person name="Goeker M."/>
        </authorList>
    </citation>
    <scope>NUCLEOTIDE SEQUENCE [LARGE SCALE GENOMIC DNA]</scope>
    <source>
        <strain evidence="4 5">DSM 23514</strain>
    </source>
</reference>
<dbReference type="SUPFAM" id="SSF82171">
    <property type="entry name" value="DPP6 N-terminal domain-like"/>
    <property type="match status" value="1"/>
</dbReference>
<dbReference type="PROSITE" id="PS51257">
    <property type="entry name" value="PROKAR_LIPOPROTEIN"/>
    <property type="match status" value="1"/>
</dbReference>
<dbReference type="Proteomes" id="UP000245667">
    <property type="component" value="Unassembled WGS sequence"/>
</dbReference>
<dbReference type="PANTHER" id="PTHR36842">
    <property type="entry name" value="PROTEIN TOLB HOMOLOG"/>
    <property type="match status" value="1"/>
</dbReference>
<organism evidence="4 5">
    <name type="scientific">Maribacter polysiphoniae</name>
    <dbReference type="NCBI Taxonomy" id="429344"/>
    <lineage>
        <taxon>Bacteria</taxon>
        <taxon>Pseudomonadati</taxon>
        <taxon>Bacteroidota</taxon>
        <taxon>Flavobacteriia</taxon>
        <taxon>Flavobacteriales</taxon>
        <taxon>Flavobacteriaceae</taxon>
        <taxon>Maribacter</taxon>
    </lineage>
</organism>
<protein>
    <recommendedName>
        <fullName evidence="2">Hydrazine synthase alpha subunit middle domain-containing protein</fullName>
    </recommendedName>
</protein>
<dbReference type="Gene3D" id="2.120.10.30">
    <property type="entry name" value="TolB, C-terminal domain"/>
    <property type="match status" value="1"/>
</dbReference>
<feature type="region of interest" description="Disordered" evidence="1">
    <location>
        <begin position="456"/>
        <end position="478"/>
    </location>
</feature>
<reference evidence="3 6" key="2">
    <citation type="submission" date="2020-07" db="EMBL/GenBank/DDBJ databases">
        <title>The draft genome sequence of Maribacter polysiphoniae KCTC 22021.</title>
        <authorList>
            <person name="Mu L."/>
        </authorList>
    </citation>
    <scope>NUCLEOTIDE SEQUENCE [LARGE SCALE GENOMIC DNA]</scope>
    <source>
        <strain evidence="3 6">KCTC 22021</strain>
    </source>
</reference>
<proteinExistence type="predicted"/>
<dbReference type="Proteomes" id="UP000651837">
    <property type="component" value="Unassembled WGS sequence"/>
</dbReference>
<dbReference type="AlphaFoldDB" id="A0A316E3F5"/>
<evidence type="ECO:0000313" key="4">
    <source>
        <dbReference type="EMBL" id="PWK24586.1"/>
    </source>
</evidence>
<dbReference type="InterPro" id="IPR011042">
    <property type="entry name" value="6-blade_b-propeller_TolB-like"/>
</dbReference>
<sequence>MFKKSIYTSFIVLMTIFVLVVAVQSCKKKSLEGMIVMSQCKGDIENPDYLSGSRWRNIPESRIVALHTDAPDQPLYKLTEGFYSACAPKISYDGNSMLFVAQQSENDIWQIWEMDLTNRKTRQITSSEGNCIDPDYLPGDRMVFSKQEIINVATKEKGYTLYTCNLDGSNLARITYDPSTYFASTVLNDGRVVAIGRTLIPEVKDAMLMIMRPDGTKQQLFYQSEANHHLQGRVWEMDESSIVFVEGDADNEKDITSISYNRPLHSKVNLTSQIKGDFYAISPYQENMVLASYRSDKEGHFALYGFNTQSHELGTPIYKDGEYHVLEAVPVVKRDRPKKLPSEVDLNVKTALLVCQDINYSYMQTNDSTTAVNKASRLEILGMDETMATFKTEEDGSFYIKVQADTPFRMQTLDGNDNVVKGPSSWLYLRPNERRGCIGCHENRELVPQNAQPLAVRKDPIPVPSPKEIDSLKRDLKM</sequence>
<feature type="compositionally biased region" description="Basic and acidic residues" evidence="1">
    <location>
        <begin position="467"/>
        <end position="478"/>
    </location>
</feature>
<accession>A0A316E3F5</accession>
<dbReference type="EMBL" id="QGGQ01000002">
    <property type="protein sequence ID" value="PWK24586.1"/>
    <property type="molecule type" value="Genomic_DNA"/>
</dbReference>
<dbReference type="PANTHER" id="PTHR36842:SF1">
    <property type="entry name" value="PROTEIN TOLB"/>
    <property type="match status" value="1"/>
</dbReference>
<dbReference type="Pfam" id="PF18582">
    <property type="entry name" value="HZS_alpha"/>
    <property type="match status" value="1"/>
</dbReference>
<evidence type="ECO:0000313" key="3">
    <source>
        <dbReference type="EMBL" id="MBD1259032.1"/>
    </source>
</evidence>